<dbReference type="GO" id="GO:0043657">
    <property type="term" value="C:host cell"/>
    <property type="evidence" value="ECO:0007669"/>
    <property type="project" value="UniProtKB-SubCell"/>
</dbReference>
<evidence type="ECO:0000256" key="3">
    <source>
        <dbReference type="ARBA" id="ARBA00022525"/>
    </source>
</evidence>
<protein>
    <recommendedName>
        <fullName evidence="4">Crinkler effector protein N-terminal domain-containing protein</fullName>
    </recommendedName>
</protein>
<dbReference type="HOGENOM" id="CLU_591984_0_0_1"/>
<organism evidence="5 6">
    <name type="scientific">Piloderma croceum (strain F 1598)</name>
    <dbReference type="NCBI Taxonomy" id="765440"/>
    <lineage>
        <taxon>Eukaryota</taxon>
        <taxon>Fungi</taxon>
        <taxon>Dikarya</taxon>
        <taxon>Basidiomycota</taxon>
        <taxon>Agaricomycotina</taxon>
        <taxon>Agaricomycetes</taxon>
        <taxon>Agaricomycetidae</taxon>
        <taxon>Atheliales</taxon>
        <taxon>Atheliaceae</taxon>
        <taxon>Piloderma</taxon>
    </lineage>
</organism>
<dbReference type="AlphaFoldDB" id="A0A0C3EG97"/>
<evidence type="ECO:0000313" key="5">
    <source>
        <dbReference type="EMBL" id="KIM71660.1"/>
    </source>
</evidence>
<name>A0A0C3EG97_PILCF</name>
<evidence type="ECO:0000313" key="6">
    <source>
        <dbReference type="Proteomes" id="UP000054166"/>
    </source>
</evidence>
<reference evidence="6" key="2">
    <citation type="submission" date="2015-01" db="EMBL/GenBank/DDBJ databases">
        <title>Evolutionary Origins and Diversification of the Mycorrhizal Mutualists.</title>
        <authorList>
            <consortium name="DOE Joint Genome Institute"/>
            <consortium name="Mycorrhizal Genomics Consortium"/>
            <person name="Kohler A."/>
            <person name="Kuo A."/>
            <person name="Nagy L.G."/>
            <person name="Floudas D."/>
            <person name="Copeland A."/>
            <person name="Barry K.W."/>
            <person name="Cichocki N."/>
            <person name="Veneault-Fourrey C."/>
            <person name="LaButti K."/>
            <person name="Lindquist E.A."/>
            <person name="Lipzen A."/>
            <person name="Lundell T."/>
            <person name="Morin E."/>
            <person name="Murat C."/>
            <person name="Riley R."/>
            <person name="Ohm R."/>
            <person name="Sun H."/>
            <person name="Tunlid A."/>
            <person name="Henrissat B."/>
            <person name="Grigoriev I.V."/>
            <person name="Hibbett D.S."/>
            <person name="Martin F."/>
        </authorList>
    </citation>
    <scope>NUCLEOTIDE SEQUENCE [LARGE SCALE GENOMIC DNA]</scope>
    <source>
        <strain evidence="6">F 1598</strain>
    </source>
</reference>
<dbReference type="GO" id="GO:0005576">
    <property type="term" value="C:extracellular region"/>
    <property type="evidence" value="ECO:0007669"/>
    <property type="project" value="UniProtKB-SubCell"/>
</dbReference>
<gene>
    <name evidence="5" type="ORF">PILCRDRAFT_93764</name>
</gene>
<evidence type="ECO:0000259" key="4">
    <source>
        <dbReference type="Pfam" id="PF20147"/>
    </source>
</evidence>
<dbReference type="InParanoid" id="A0A0C3EG97"/>
<sequence>MSDPLEFYCWILGDNPHHVFLVKVASSDTVAHLQKTIKNKKSSDILKVNINLVIESDLLRTIKVKSVIPGDQLKLWTPLSEVFLGRVEDKHLYIIMHSDNLEQPPARPSCVHSLNLGPNTNLLALHKTFWCHEEHLLGKQSIPIPDQLSLEVEDGSQPLNLTIIMNPEGIFCFRQPKLLIVKISKTFWELLQDEDKKWQELVNLASVISSYLCPACFTLNFVLAGWLLLPHWIKDIDPISLMSTKPQARICCMPTWPWGPMYFGSLLFTDKAYEPLDNDHCTWLRKAYSIFDGILQLYYQALLEDGLQDQLILVDEALGNIESLDNFIWATKGQLPFHSSTSYTLLSKTLMKHLADPDTRGKVGILFEHAAHFTIRKAIMLNMIHLSVSMRSRFMVKKVYMTIPAVRNTEKSHYYSLDIWENPGSQNVHPDFLNLYMTPVIKQSLPSMDCLFHPGTPHTSFK</sequence>
<dbReference type="EMBL" id="KN833241">
    <property type="protein sequence ID" value="KIM71660.1"/>
    <property type="molecule type" value="Genomic_DNA"/>
</dbReference>
<dbReference type="Proteomes" id="UP000054166">
    <property type="component" value="Unassembled WGS sequence"/>
</dbReference>
<dbReference type="OrthoDB" id="2340858at2759"/>
<keyword evidence="3" id="KW-0964">Secreted</keyword>
<dbReference type="InterPro" id="IPR045379">
    <property type="entry name" value="Crinkler_N"/>
</dbReference>
<evidence type="ECO:0000256" key="1">
    <source>
        <dbReference type="ARBA" id="ARBA00004340"/>
    </source>
</evidence>
<accession>A0A0C3EG97</accession>
<feature type="domain" description="Crinkler effector protein N-terminal" evidence="4">
    <location>
        <begin position="6"/>
        <end position="95"/>
    </location>
</feature>
<reference evidence="5 6" key="1">
    <citation type="submission" date="2014-04" db="EMBL/GenBank/DDBJ databases">
        <authorList>
            <consortium name="DOE Joint Genome Institute"/>
            <person name="Kuo A."/>
            <person name="Tarkka M."/>
            <person name="Buscot F."/>
            <person name="Kohler A."/>
            <person name="Nagy L.G."/>
            <person name="Floudas D."/>
            <person name="Copeland A."/>
            <person name="Barry K.W."/>
            <person name="Cichocki N."/>
            <person name="Veneault-Fourrey C."/>
            <person name="LaButti K."/>
            <person name="Lindquist E.A."/>
            <person name="Lipzen A."/>
            <person name="Lundell T."/>
            <person name="Morin E."/>
            <person name="Murat C."/>
            <person name="Sun H."/>
            <person name="Tunlid A."/>
            <person name="Henrissat B."/>
            <person name="Grigoriev I.V."/>
            <person name="Hibbett D.S."/>
            <person name="Martin F."/>
            <person name="Nordberg H.P."/>
            <person name="Cantor M.N."/>
            <person name="Hua S.X."/>
        </authorList>
    </citation>
    <scope>NUCLEOTIDE SEQUENCE [LARGE SCALE GENOMIC DNA]</scope>
    <source>
        <strain evidence="5 6">F 1598</strain>
    </source>
</reference>
<proteinExistence type="predicted"/>
<keyword evidence="6" id="KW-1185">Reference proteome</keyword>
<dbReference type="Pfam" id="PF20147">
    <property type="entry name" value="Crinkler"/>
    <property type="match status" value="1"/>
</dbReference>
<comment type="subcellular location">
    <subcellularLocation>
        <location evidence="1">Host cell</location>
    </subcellularLocation>
    <subcellularLocation>
        <location evidence="2">Secreted</location>
    </subcellularLocation>
</comment>
<evidence type="ECO:0000256" key="2">
    <source>
        <dbReference type="ARBA" id="ARBA00004613"/>
    </source>
</evidence>